<dbReference type="KEGG" id="lfc:LFE_2447"/>
<dbReference type="PANTHER" id="PTHR33508">
    <property type="entry name" value="UPF0056 MEMBRANE PROTEIN YHCE"/>
    <property type="match status" value="1"/>
</dbReference>
<evidence type="ECO:0000256" key="7">
    <source>
        <dbReference type="RuleBase" id="RU362048"/>
    </source>
</evidence>
<dbReference type="OrthoDB" id="21094at2"/>
<dbReference type="RefSeq" id="WP_014450601.1">
    <property type="nucleotide sequence ID" value="NC_017094.1"/>
</dbReference>
<sequence>MWQEFWLSFLPLFVAIDPPGILPLFIGLTGELEAGQRKQIARTAVLTAFMASVLFAVGGKILLDFLGLSIWDFSISGGILLLVLSISDLLKSQSQAAGSALSSPPTLPKSWGAVPMGIPLIAGPAVLTSSLILAKSHGIILVVGALFFNMAILYPLLSMSDVINKKIGVTSSAVAGKIFSLLLAAIAVRLIHFGILGLIRTTP</sequence>
<evidence type="ECO:0000256" key="1">
    <source>
        <dbReference type="ARBA" id="ARBA00004651"/>
    </source>
</evidence>
<comment type="subcellular location">
    <subcellularLocation>
        <location evidence="7">Cell inner membrane</location>
        <topology evidence="7">Multi-pass membrane protein</topology>
    </subcellularLocation>
    <subcellularLocation>
        <location evidence="1">Cell membrane</location>
        <topology evidence="1">Multi-pass membrane protein</topology>
    </subcellularLocation>
</comment>
<evidence type="ECO:0000256" key="4">
    <source>
        <dbReference type="ARBA" id="ARBA00022692"/>
    </source>
</evidence>
<dbReference type="PATRIC" id="fig|1162668.3.peg.2904"/>
<feature type="transmembrane region" description="Helical" evidence="7">
    <location>
        <begin position="178"/>
        <end position="199"/>
    </location>
</feature>
<dbReference type="AlphaFoldDB" id="I0IS69"/>
<proteinExistence type="inferred from homology"/>
<dbReference type="NCBIfam" id="TIGR00427">
    <property type="entry name" value="NAAT family transporter"/>
    <property type="match status" value="1"/>
</dbReference>
<organism evidence="8 9">
    <name type="scientific">Leptospirillum ferrooxidans (strain C2-3)</name>
    <dbReference type="NCBI Taxonomy" id="1162668"/>
    <lineage>
        <taxon>Bacteria</taxon>
        <taxon>Pseudomonadati</taxon>
        <taxon>Nitrospirota</taxon>
        <taxon>Nitrospiria</taxon>
        <taxon>Nitrospirales</taxon>
        <taxon>Nitrospiraceae</taxon>
        <taxon>Leptospirillum</taxon>
    </lineage>
</organism>
<protein>
    <recommendedName>
        <fullName evidence="7">UPF0056 inner membrane protein</fullName>
    </recommendedName>
</protein>
<keyword evidence="3" id="KW-1003">Cell membrane</keyword>
<evidence type="ECO:0000256" key="3">
    <source>
        <dbReference type="ARBA" id="ARBA00022475"/>
    </source>
</evidence>
<dbReference type="InterPro" id="IPR002771">
    <property type="entry name" value="Multi_antbiot-R_MarC"/>
</dbReference>
<gene>
    <name evidence="8" type="ordered locus">LFE_2447</name>
</gene>
<reference evidence="9" key="2">
    <citation type="submission" date="2012-03" db="EMBL/GenBank/DDBJ databases">
        <title>The complete genome sequence of the pioneer microbe on fresh volcanic deposit, Leptospirillum ferrooxidans strain C2-3.</title>
        <authorList>
            <person name="Fujimura R."/>
            <person name="Sato Y."/>
            <person name="Nishizawa T."/>
            <person name="Nanba K."/>
            <person name="Oshima K."/>
            <person name="Hattori M."/>
            <person name="Kamijo T."/>
            <person name="Ohta H."/>
        </authorList>
    </citation>
    <scope>NUCLEOTIDE SEQUENCE [LARGE SCALE GENOMIC DNA]</scope>
    <source>
        <strain evidence="9">C2-3</strain>
    </source>
</reference>
<feature type="transmembrane region" description="Helical" evidence="7">
    <location>
        <begin position="6"/>
        <end position="28"/>
    </location>
</feature>
<accession>I0IS69</accession>
<feature type="transmembrane region" description="Helical" evidence="7">
    <location>
        <begin position="40"/>
        <end position="63"/>
    </location>
</feature>
<evidence type="ECO:0000313" key="9">
    <source>
        <dbReference type="Proteomes" id="UP000007382"/>
    </source>
</evidence>
<keyword evidence="9" id="KW-1185">Reference proteome</keyword>
<keyword evidence="6 7" id="KW-0472">Membrane</keyword>
<dbReference type="HOGENOM" id="CLU_079909_1_0_0"/>
<dbReference type="EMBL" id="AP012342">
    <property type="protein sequence ID" value="BAM08118.1"/>
    <property type="molecule type" value="Genomic_DNA"/>
</dbReference>
<feature type="transmembrane region" description="Helical" evidence="7">
    <location>
        <begin position="111"/>
        <end position="133"/>
    </location>
</feature>
<evidence type="ECO:0000256" key="2">
    <source>
        <dbReference type="ARBA" id="ARBA00009784"/>
    </source>
</evidence>
<dbReference type="STRING" id="1162668.LFE_2447"/>
<dbReference type="Pfam" id="PF01914">
    <property type="entry name" value="MarC"/>
    <property type="match status" value="1"/>
</dbReference>
<comment type="similarity">
    <text evidence="2 7">Belongs to the UPF0056 (MarC) family.</text>
</comment>
<dbReference type="eggNOG" id="COG2095">
    <property type="taxonomic scope" value="Bacteria"/>
</dbReference>
<name>I0IS69_LEPFC</name>
<evidence type="ECO:0000313" key="8">
    <source>
        <dbReference type="EMBL" id="BAM08118.1"/>
    </source>
</evidence>
<evidence type="ECO:0000256" key="5">
    <source>
        <dbReference type="ARBA" id="ARBA00022989"/>
    </source>
</evidence>
<reference evidence="8 9" key="1">
    <citation type="journal article" date="2012" name="J. Bacteriol.">
        <title>Complete Genome Sequence of Leptospirillum ferrooxidans Strain C2-3, Isolated from a Fresh Volcanic Ash Deposit on the Island of Miyake, Japan.</title>
        <authorList>
            <person name="Fujimura R."/>
            <person name="Sato Y."/>
            <person name="Nishizawa T."/>
            <person name="Oshima K."/>
            <person name="Kim S.-W."/>
            <person name="Hattori M."/>
            <person name="Kamijo T."/>
            <person name="Ohta H."/>
        </authorList>
    </citation>
    <scope>NUCLEOTIDE SEQUENCE [LARGE SCALE GENOMIC DNA]</scope>
    <source>
        <strain evidence="8 9">C2-3</strain>
    </source>
</reference>
<feature type="transmembrane region" description="Helical" evidence="7">
    <location>
        <begin position="69"/>
        <end position="90"/>
    </location>
</feature>
<keyword evidence="5 7" id="KW-1133">Transmembrane helix</keyword>
<keyword evidence="4 7" id="KW-0812">Transmembrane</keyword>
<dbReference type="Proteomes" id="UP000007382">
    <property type="component" value="Chromosome"/>
</dbReference>
<dbReference type="PANTHER" id="PTHR33508:SF1">
    <property type="entry name" value="UPF0056 MEMBRANE PROTEIN YHCE"/>
    <property type="match status" value="1"/>
</dbReference>
<evidence type="ECO:0000256" key="6">
    <source>
        <dbReference type="ARBA" id="ARBA00023136"/>
    </source>
</evidence>
<feature type="transmembrane region" description="Helical" evidence="7">
    <location>
        <begin position="139"/>
        <end position="157"/>
    </location>
</feature>
<dbReference type="GO" id="GO:0005886">
    <property type="term" value="C:plasma membrane"/>
    <property type="evidence" value="ECO:0007669"/>
    <property type="project" value="UniProtKB-SubCell"/>
</dbReference>